<keyword evidence="4" id="KW-1185">Reference proteome</keyword>
<dbReference type="InterPro" id="IPR002347">
    <property type="entry name" value="SDR_fam"/>
</dbReference>
<dbReference type="RefSeq" id="WP_250059954.1">
    <property type="nucleotide sequence ID" value="NZ_JAMJPK010000002.1"/>
</dbReference>
<dbReference type="InterPro" id="IPR003560">
    <property type="entry name" value="DHB_DH"/>
</dbReference>
<reference evidence="3" key="1">
    <citation type="submission" date="2022-05" db="EMBL/GenBank/DDBJ databases">
        <title>Halomonas geminus sp. nov. and Halomonas llamarensis sp. nov. isolated from high-altitude salars of the Atacama Desert.</title>
        <authorList>
            <person name="Hintersatz C."/>
            <person name="Rojas L.A."/>
            <person name="Wei T.-S."/>
            <person name="Kutschke S."/>
            <person name="Lehmann F."/>
            <person name="Jain R."/>
            <person name="Pollmann K."/>
        </authorList>
    </citation>
    <scope>NUCLEOTIDE SEQUENCE</scope>
    <source>
        <strain evidence="3">ATCH28</strain>
    </source>
</reference>
<name>A0ABT0SZ74_9GAMM</name>
<dbReference type="PANTHER" id="PTHR44196">
    <property type="entry name" value="DEHYDROGENASE/REDUCTASE SDR FAMILY MEMBER 7B"/>
    <property type="match status" value="1"/>
</dbReference>
<evidence type="ECO:0000313" key="3">
    <source>
        <dbReference type="EMBL" id="MCL7939902.1"/>
    </source>
</evidence>
<proteinExistence type="inferred from homology"/>
<protein>
    <submittedName>
        <fullName evidence="3">SDR family NAD(P)-dependent oxidoreductase</fullName>
    </submittedName>
</protein>
<dbReference type="PANTHER" id="PTHR44196:SF1">
    <property type="entry name" value="DEHYDROGENASE_REDUCTASE SDR FAMILY MEMBER 7B"/>
    <property type="match status" value="1"/>
</dbReference>
<comment type="similarity">
    <text evidence="1">Belongs to the short-chain dehydrogenases/reductases (SDR) family.</text>
</comment>
<gene>
    <name evidence="3" type="ORF">M8009_06255</name>
</gene>
<organism evidence="3 4">
    <name type="scientific">Halomonas gemina</name>
    <dbReference type="NCBI Taxonomy" id="2945105"/>
    <lineage>
        <taxon>Bacteria</taxon>
        <taxon>Pseudomonadati</taxon>
        <taxon>Pseudomonadota</taxon>
        <taxon>Gammaproteobacteria</taxon>
        <taxon>Oceanospirillales</taxon>
        <taxon>Halomonadaceae</taxon>
        <taxon>Halomonas</taxon>
    </lineage>
</organism>
<dbReference type="PRINTS" id="PR01397">
    <property type="entry name" value="DHBDHDRGNASE"/>
</dbReference>
<evidence type="ECO:0000256" key="2">
    <source>
        <dbReference type="ARBA" id="ARBA00023002"/>
    </source>
</evidence>
<dbReference type="Proteomes" id="UP001165369">
    <property type="component" value="Unassembled WGS sequence"/>
</dbReference>
<sequence length="260" mass="28223">MITGASSGIGRALAHALAARGQPLCLLARRPAPLAQLADQLRQQHPETPVQALAGDLTCRETRHGVVTELLDNFQQRQLSLDAFVHCAGLGTPAADLHDWQPDDLESALQLNAVVPLALIRALLPFLPAEREPARLVLVGAGIDQRVQPGTGSYGISKMALRRLFEQLTQELTPYRARVALFQPGQVDTPGLRQHIAAARRCQLPHAAYLQARLEEGSALSADQAANVLIRLLRQVPIEAFAGQEWHARQLTDEPSGGNR</sequence>
<dbReference type="SUPFAM" id="SSF51735">
    <property type="entry name" value="NAD(P)-binding Rossmann-fold domains"/>
    <property type="match status" value="1"/>
</dbReference>
<evidence type="ECO:0000313" key="4">
    <source>
        <dbReference type="Proteomes" id="UP001165369"/>
    </source>
</evidence>
<dbReference type="Pfam" id="PF00106">
    <property type="entry name" value="adh_short"/>
    <property type="match status" value="1"/>
</dbReference>
<keyword evidence="2" id="KW-0560">Oxidoreductase</keyword>
<accession>A0ABT0SZ74</accession>
<comment type="caution">
    <text evidence="3">The sequence shown here is derived from an EMBL/GenBank/DDBJ whole genome shotgun (WGS) entry which is preliminary data.</text>
</comment>
<dbReference type="Gene3D" id="3.40.50.720">
    <property type="entry name" value="NAD(P)-binding Rossmann-like Domain"/>
    <property type="match status" value="1"/>
</dbReference>
<dbReference type="InterPro" id="IPR036291">
    <property type="entry name" value="NAD(P)-bd_dom_sf"/>
</dbReference>
<evidence type="ECO:0000256" key="1">
    <source>
        <dbReference type="ARBA" id="ARBA00006484"/>
    </source>
</evidence>
<dbReference type="EMBL" id="JAMJPK010000002">
    <property type="protein sequence ID" value="MCL7939902.1"/>
    <property type="molecule type" value="Genomic_DNA"/>
</dbReference>